<gene>
    <name evidence="2" type="ORF">CH35J_003167</name>
</gene>
<evidence type="ECO:0000256" key="1">
    <source>
        <dbReference type="SAM" id="SignalP"/>
    </source>
</evidence>
<sequence>MTVLFFFALCSGYWPVGPMQKPFLLISWSVVSLNLQRIHSYHDQVGNANNYTVADWQTEISLAQAAHIDAFALNIAQGDKTIAPSLELAFQAAGGAGFQLFFSFDYAGGDRAWSKQEVIDLGSQYCANGAYYHYNGKPFISTFEGPANAEDWHDIKSATSCFFMPDWSSSGAKPALQLAHGVVDGLFNWAAWPWGNQDMDTYIDASYIKYLDEAGGKPYMMPASPWFYTNLPGYNKNWMWRGDDLWYDRWVEIIYNQPEFVEIISWNDFGESHYIGPLVDKAMEAFHIGKAPYNYATDMPHDGWRAFLPFLIDTYKSGRATITQEGLVAWYRLSPAAACKDGGTVGNTASQLQLEFPPAQVMQDKVFFSALLTSTATVTVTVGPVTKTPKWSFTPDDGVGVYHGSVSFEAVGEVTITLSRGSQQLAQIKGPKIELFCPSGITNWNAWVGSQMASGGVSATPTLKTSEQKCIEGTGAKNFAGLCKNACKYGYCPVSACVCKAMGKPVPTPTTSGAMGYPLPGEDASYSGMCEYNCLLGYCPSDACGYDEVPLAIATVSAFLPPACTGGKARDSSLLDDLCSWTCKYGFCPIRVCTCTQQGALKEPPAQIDGHHGGPVSGLKDEGLCEFACSRGDICPAEVCVDRSPGAITSKGVVPKSSTGDAATWASDNGQECVMTDCLDDKQVNVWDKRFGIAPNGGPFKDNCGSGKNKYILCPIDAMPSTCQWRGGETGCSCHGQCHATEVTLFHSSHGSKNCCKPGQQAFCCVSDTWSNVVDSCSFSESDECPSDKKRNGYRNVYKCEYGLSEAYCGFEKQALCCAAEFDKCHWIGKGTCDDNECASYEVELALDRYGDTKSQCAAGFNGRKKVLCCTPPHKLNPFIGVSLDKLFPTLPPPTDVPDYDLEHIRFDGDSPEAFGFVVIDGPPDVVTSLTKRDGSHIEFLDCEPSKKHNLTTHTVRYICLDASDASNCDDIHIGGAPGTIVKLPEGCGFATYGVVSEVRESNNPFVPSKFHGQAHDNTVVYEMDFTYDFSLTKRTSEPVYVRIDYSHIHDYWTQVVAGDSIMKRNEAGGLLKRFWSTKSEIWGQKLKTIRAEKLPGSYQVSLGKKDFSQLLYQEDNSGQCGGNGFLSVNLKGSVTSALRWGFTMVGTISPSLKFEEAYGFFDVDMSLAGTLSFDGRGELGILGRLGSQQLFDGHISDFGWAHPGIVEFRPNMNVDMSLRGASNIDGKFDLQLRAGSSGVVRTHSPPSIDTFTGDVVNASPNGAFSGAVRGQKTDKTDSSGTLFGVSMFLRTWMEVSVFGLGTSSKVGNAEFSVAIPHDIDIKRDTSGGIEVVDADQQVMSEAYSSGISSTWEADNSAHVVGVHGTPHIVYSGAGGDPPDRGPPKFPGDSLFYGNYMSCAKATVITCLNSTSLFGLFPSDYFVDLENGERIEGRGLLGERTGNSRPYNVRTPSGQPFVIHSPPYPNGGNGAGLLVANPNAGRYNLEDSEDCENTDFTENGDPAATYIPEHSVELGWMPELLEYFMTGVGRTHDGRTVRSLEPTVPEGIINGGFFMMPWGQWDAGGPHTNMAITPLDEMWRAMGSVNNPDPLVNAEALFNQFKQRMWRGQSPMADTTWRANDLDNTTPVAGPIRAQEAISIIRMGISVFSYLNNNHVNGNIADVINDFEDILDRFDSALARAGAAITNSRNMMLESFYQVVMPRLETGESWVIERIERMRRNWQAALTSLGPAPTNGVDPNAPYRNNINGVLRALDGLAEEADSRMVLYTGRLPSPPV</sequence>
<feature type="signal peptide" evidence="1">
    <location>
        <begin position="1"/>
        <end position="18"/>
    </location>
</feature>
<accession>A0A4T0WFS4</accession>
<organism evidence="2 3">
    <name type="scientific">Colletotrichum higginsianum</name>
    <dbReference type="NCBI Taxonomy" id="80884"/>
    <lineage>
        <taxon>Eukaryota</taxon>
        <taxon>Fungi</taxon>
        <taxon>Dikarya</taxon>
        <taxon>Ascomycota</taxon>
        <taxon>Pezizomycotina</taxon>
        <taxon>Sordariomycetes</taxon>
        <taxon>Hypocreomycetidae</taxon>
        <taxon>Glomerellales</taxon>
        <taxon>Glomerellaceae</taxon>
        <taxon>Colletotrichum</taxon>
        <taxon>Colletotrichum destructivum species complex</taxon>
    </lineage>
</organism>
<evidence type="ECO:0000313" key="3">
    <source>
        <dbReference type="Proteomes" id="UP000305883"/>
    </source>
</evidence>
<keyword evidence="1" id="KW-0732">Signal</keyword>
<evidence type="ECO:0000313" key="2">
    <source>
        <dbReference type="EMBL" id="TID04840.1"/>
    </source>
</evidence>
<dbReference type="OrthoDB" id="1046782at2759"/>
<feature type="chain" id="PRO_5020309173" evidence="1">
    <location>
        <begin position="19"/>
        <end position="1777"/>
    </location>
</feature>
<dbReference type="EMBL" id="MWPZ01000002">
    <property type="protein sequence ID" value="TID04840.1"/>
    <property type="molecule type" value="Genomic_DNA"/>
</dbReference>
<dbReference type="InterPro" id="IPR005197">
    <property type="entry name" value="Glyco_hydro_71"/>
</dbReference>
<proteinExistence type="predicted"/>
<dbReference type="Proteomes" id="UP000305883">
    <property type="component" value="Unassembled WGS sequence"/>
</dbReference>
<reference evidence="2 3" key="1">
    <citation type="journal article" date="2019" name="Genome Biol. Evol.">
        <title>Genomic Plasticity Mediated by Transposable Elements in the Plant Pathogenic Fungus Colletotrichum higginsianum.</title>
        <authorList>
            <person name="Tsushima A."/>
            <person name="Gan P."/>
            <person name="Kumakura N."/>
            <person name="Narusaka M."/>
            <person name="Takano Y."/>
            <person name="Narusaka Y."/>
            <person name="Shirasu K."/>
        </authorList>
    </citation>
    <scope>NUCLEOTIDE SEQUENCE [LARGE SCALE GENOMIC DNA]</scope>
    <source>
        <strain evidence="2 3">MAFF305635-RFP</strain>
    </source>
</reference>
<comment type="caution">
    <text evidence="2">The sequence shown here is derived from an EMBL/GenBank/DDBJ whole genome shotgun (WGS) entry which is preliminary data.</text>
</comment>
<dbReference type="CDD" id="cd11577">
    <property type="entry name" value="GH71"/>
    <property type="match status" value="1"/>
</dbReference>
<dbReference type="Gene3D" id="3.20.20.80">
    <property type="entry name" value="Glycosidases"/>
    <property type="match status" value="1"/>
</dbReference>
<dbReference type="Pfam" id="PF03659">
    <property type="entry name" value="Glyco_hydro_71"/>
    <property type="match status" value="1"/>
</dbReference>
<dbReference type="GO" id="GO:0051118">
    <property type="term" value="F:glucan endo-1,3-alpha-glucosidase activity"/>
    <property type="evidence" value="ECO:0007669"/>
    <property type="project" value="InterPro"/>
</dbReference>
<protein>
    <submittedName>
        <fullName evidence="2">Mutanase</fullName>
    </submittedName>
</protein>
<name>A0A4T0WFS4_9PEZI</name>